<dbReference type="InterPro" id="IPR052526">
    <property type="entry name" value="HTH-type_Bedaq_tolerance"/>
</dbReference>
<dbReference type="InterPro" id="IPR036390">
    <property type="entry name" value="WH_DNA-bd_sf"/>
</dbReference>
<comment type="caution">
    <text evidence="5">The sequence shown here is derived from an EMBL/GenBank/DDBJ whole genome shotgun (WGS) entry which is preliminary data.</text>
</comment>
<dbReference type="PANTHER" id="PTHR39515">
    <property type="entry name" value="CONSERVED PROTEIN"/>
    <property type="match status" value="1"/>
</dbReference>
<dbReference type="GO" id="GO:0003677">
    <property type="term" value="F:DNA binding"/>
    <property type="evidence" value="ECO:0007669"/>
    <property type="project" value="UniProtKB-KW"/>
</dbReference>
<dbReference type="SMART" id="SM00347">
    <property type="entry name" value="HTH_MARR"/>
    <property type="match status" value="1"/>
</dbReference>
<dbReference type="PANTHER" id="PTHR39515:SF2">
    <property type="entry name" value="HTH-TYPE TRANSCRIPTIONAL REGULATOR RV0880"/>
    <property type="match status" value="1"/>
</dbReference>
<evidence type="ECO:0000256" key="3">
    <source>
        <dbReference type="ARBA" id="ARBA00023163"/>
    </source>
</evidence>
<keyword evidence="3" id="KW-0804">Transcription</keyword>
<dbReference type="GO" id="GO:0003700">
    <property type="term" value="F:DNA-binding transcription factor activity"/>
    <property type="evidence" value="ECO:0007669"/>
    <property type="project" value="InterPro"/>
</dbReference>
<protein>
    <submittedName>
        <fullName evidence="5">MarR family transcriptional regulator</fullName>
    </submittedName>
</protein>
<evidence type="ECO:0000259" key="4">
    <source>
        <dbReference type="PROSITE" id="PS50995"/>
    </source>
</evidence>
<dbReference type="PROSITE" id="PS50995">
    <property type="entry name" value="HTH_MARR_2"/>
    <property type="match status" value="1"/>
</dbReference>
<dbReference type="Pfam" id="PF01047">
    <property type="entry name" value="MarR"/>
    <property type="match status" value="1"/>
</dbReference>
<accession>A0A371NY21</accession>
<dbReference type="Gene3D" id="1.10.10.10">
    <property type="entry name" value="Winged helix-like DNA-binding domain superfamily/Winged helix DNA-binding domain"/>
    <property type="match status" value="1"/>
</dbReference>
<sequence>MSDAQFAVLATLRAHGRATLGSLAEREHVSAPSMNRTVNCLEESGLVVRVPDEDDRRRVQIDITDEGNAVVADTINKRDTALAVALAGLDFTEAELQTLRDASALMRKVAER</sequence>
<organism evidence="5 6">
    <name type="scientific">Microbacterium bovistercoris</name>
    <dbReference type="NCBI Taxonomy" id="2293570"/>
    <lineage>
        <taxon>Bacteria</taxon>
        <taxon>Bacillati</taxon>
        <taxon>Actinomycetota</taxon>
        <taxon>Actinomycetes</taxon>
        <taxon>Micrococcales</taxon>
        <taxon>Microbacteriaceae</taxon>
        <taxon>Microbacterium</taxon>
    </lineage>
</organism>
<name>A0A371NY21_9MICO</name>
<keyword evidence="2" id="KW-0238">DNA-binding</keyword>
<evidence type="ECO:0000256" key="1">
    <source>
        <dbReference type="ARBA" id="ARBA00023015"/>
    </source>
</evidence>
<dbReference type="OrthoDB" id="9804055at2"/>
<dbReference type="InterPro" id="IPR036388">
    <property type="entry name" value="WH-like_DNA-bd_sf"/>
</dbReference>
<feature type="domain" description="HTH marR-type" evidence="4">
    <location>
        <begin position="1"/>
        <end position="108"/>
    </location>
</feature>
<dbReference type="InterPro" id="IPR000835">
    <property type="entry name" value="HTH_MarR-typ"/>
</dbReference>
<proteinExistence type="predicted"/>
<evidence type="ECO:0000313" key="5">
    <source>
        <dbReference type="EMBL" id="REJ08370.1"/>
    </source>
</evidence>
<evidence type="ECO:0000256" key="2">
    <source>
        <dbReference type="ARBA" id="ARBA00023125"/>
    </source>
</evidence>
<dbReference type="Proteomes" id="UP000262172">
    <property type="component" value="Unassembled WGS sequence"/>
</dbReference>
<evidence type="ECO:0000313" key="6">
    <source>
        <dbReference type="Proteomes" id="UP000262172"/>
    </source>
</evidence>
<dbReference type="SUPFAM" id="SSF46785">
    <property type="entry name" value="Winged helix' DNA-binding domain"/>
    <property type="match status" value="1"/>
</dbReference>
<reference evidence="5 6" key="1">
    <citation type="submission" date="2018-08" db="EMBL/GenBank/DDBJ databases">
        <title>Isolation, diversity and antifungal activity of Actinobacteria from cow dung.</title>
        <authorList>
            <person name="Ling L."/>
        </authorList>
    </citation>
    <scope>NUCLEOTIDE SEQUENCE [LARGE SCALE GENOMIC DNA]</scope>
    <source>
        <strain evidence="5 6">NEAU-LLE</strain>
    </source>
</reference>
<dbReference type="PROSITE" id="PS01117">
    <property type="entry name" value="HTH_MARR_1"/>
    <property type="match status" value="1"/>
</dbReference>
<dbReference type="InterPro" id="IPR023187">
    <property type="entry name" value="Tscrpt_reg_MarR-type_CS"/>
</dbReference>
<keyword evidence="1" id="KW-0805">Transcription regulation</keyword>
<keyword evidence="6" id="KW-1185">Reference proteome</keyword>
<dbReference type="AlphaFoldDB" id="A0A371NY21"/>
<gene>
    <name evidence="5" type="ORF">DY023_01140</name>
</gene>
<dbReference type="EMBL" id="QUAB01000011">
    <property type="protein sequence ID" value="REJ08370.1"/>
    <property type="molecule type" value="Genomic_DNA"/>
</dbReference>